<comment type="similarity">
    <text evidence="1">Belongs to the peptidase S58 family.</text>
</comment>
<dbReference type="InterPro" id="IPR016117">
    <property type="entry name" value="ArgJ-like_dom_sf"/>
</dbReference>
<evidence type="ECO:0000313" key="2">
    <source>
        <dbReference type="EMBL" id="CUU05144.1"/>
    </source>
</evidence>
<dbReference type="EMBL" id="FAOO01000007">
    <property type="protein sequence ID" value="CUU05144.1"/>
    <property type="molecule type" value="Genomic_DNA"/>
</dbReference>
<dbReference type="STRING" id="1643428.GCA_001442855_01147"/>
<protein>
    <submittedName>
        <fullName evidence="2">L-aminopeptidase/D-esterase</fullName>
    </submittedName>
</protein>
<dbReference type="PANTHER" id="PTHR36512">
    <property type="entry name" value="D-AMINOPEPTIDASE"/>
    <property type="match status" value="1"/>
</dbReference>
<dbReference type="Proteomes" id="UP000320623">
    <property type="component" value="Unassembled WGS sequence"/>
</dbReference>
<dbReference type="Gene3D" id="3.60.70.12">
    <property type="entry name" value="L-amino peptidase D-ALA esterase/amidase"/>
    <property type="match status" value="1"/>
</dbReference>
<reference evidence="3" key="1">
    <citation type="submission" date="2015-11" db="EMBL/GenBank/DDBJ databases">
        <authorList>
            <person name="Varghese N."/>
        </authorList>
    </citation>
    <scope>NUCLEOTIDE SEQUENCE [LARGE SCALE GENOMIC DNA]</scope>
</reference>
<gene>
    <name evidence="2" type="ORF">JGI1_01174</name>
</gene>
<sequence>MFGKLGFKVGHSTNIVALTGCTVVLCPEGTLGSCYVSGNAPGSRELELLSPDMTVSEVHAVVLTGGSAFGLASADGVVRYLESNGIGYQTPWAKIPIVPCAVVYDLNVGNPNVRPTAEDGYKACLTASSDFETGLVGAGTGTTVGKWAGFDYRMNGGLGFSIVQVDDLIVSAIAVVNSVGDVVDENGKIIAGARKDAKFLGEEVKFRFATQRRIQFGTNTTLACVMTNAKLTKLEAYKVSKRADAGISRAIRPAHTSYDGDVVFTLSTGQIETEFEIVAELSAYVVAEAIRDAVKKSNQEF</sequence>
<name>A0A0S4N341_9BACT</name>
<dbReference type="SUPFAM" id="SSF56266">
    <property type="entry name" value="DmpA/ArgJ-like"/>
    <property type="match status" value="1"/>
</dbReference>
<keyword evidence="3" id="KW-1185">Reference proteome</keyword>
<evidence type="ECO:0000313" key="3">
    <source>
        <dbReference type="Proteomes" id="UP000320623"/>
    </source>
</evidence>
<proteinExistence type="inferred from homology"/>
<organism evidence="2 3">
    <name type="scientific">Candidatus Thermokryptus mobilis</name>
    <dbReference type="NCBI Taxonomy" id="1643428"/>
    <lineage>
        <taxon>Bacteria</taxon>
        <taxon>Pseudomonadati</taxon>
        <taxon>Candidatus Kryptoniota</taxon>
        <taxon>Candidatus Thermokryptus</taxon>
    </lineage>
</organism>
<dbReference type="Pfam" id="PF03576">
    <property type="entry name" value="Peptidase_S58"/>
    <property type="match status" value="1"/>
</dbReference>
<dbReference type="OrthoDB" id="9808347at2"/>
<keyword evidence="2" id="KW-0378">Hydrolase</keyword>
<dbReference type="RefSeq" id="WP_140944922.1">
    <property type="nucleotide sequence ID" value="NZ_FAOO01000007.1"/>
</dbReference>
<dbReference type="PROSITE" id="PS51257">
    <property type="entry name" value="PROKAR_LIPOPROTEIN"/>
    <property type="match status" value="1"/>
</dbReference>
<keyword evidence="2" id="KW-0031">Aminopeptidase</keyword>
<dbReference type="InterPro" id="IPR005321">
    <property type="entry name" value="Peptidase_S58_DmpA"/>
</dbReference>
<dbReference type="PANTHER" id="PTHR36512:SF3">
    <property type="entry name" value="BLR5678 PROTEIN"/>
    <property type="match status" value="1"/>
</dbReference>
<keyword evidence="2" id="KW-0645">Protease</keyword>
<dbReference type="AlphaFoldDB" id="A0A0S4N341"/>
<dbReference type="CDD" id="cd02252">
    <property type="entry name" value="nylC_like"/>
    <property type="match status" value="1"/>
</dbReference>
<accession>A0A0S4N341</accession>
<dbReference type="GO" id="GO:0004177">
    <property type="term" value="F:aminopeptidase activity"/>
    <property type="evidence" value="ECO:0007669"/>
    <property type="project" value="UniProtKB-KW"/>
</dbReference>
<evidence type="ECO:0000256" key="1">
    <source>
        <dbReference type="ARBA" id="ARBA00007068"/>
    </source>
</evidence>